<dbReference type="Proteomes" id="UP000095286">
    <property type="component" value="Unplaced"/>
</dbReference>
<accession>A0AC35U226</accession>
<evidence type="ECO:0000313" key="1">
    <source>
        <dbReference type="Proteomes" id="UP000095286"/>
    </source>
</evidence>
<sequence length="120" mass="13996">MLLTMPTLTSNKLCYSVADLDFYKYEQSCSMENNNFYNSSSSLPTYFPAPIQLIPKQNKDVYTQTAQFNYYNDYQETKEMAVQFLSLCDKFDQQYYSKKPNTQSNSLMDSLLLLLSTFIS</sequence>
<protein>
    <submittedName>
        <fullName evidence="2">Uncharacterized protein</fullName>
    </submittedName>
</protein>
<proteinExistence type="predicted"/>
<evidence type="ECO:0000313" key="2">
    <source>
        <dbReference type="WBParaSite" id="RSKR_0000678250.1"/>
    </source>
</evidence>
<dbReference type="WBParaSite" id="RSKR_0000678250.1">
    <property type="protein sequence ID" value="RSKR_0000678250.1"/>
    <property type="gene ID" value="RSKR_0000678250"/>
</dbReference>
<reference evidence="2" key="1">
    <citation type="submission" date="2016-11" db="UniProtKB">
        <authorList>
            <consortium name="WormBaseParasite"/>
        </authorList>
    </citation>
    <scope>IDENTIFICATION</scope>
    <source>
        <strain evidence="2">KR3021</strain>
    </source>
</reference>
<name>A0AC35U226_9BILA</name>
<organism evidence="1 2">
    <name type="scientific">Rhabditophanes sp. KR3021</name>
    <dbReference type="NCBI Taxonomy" id="114890"/>
    <lineage>
        <taxon>Eukaryota</taxon>
        <taxon>Metazoa</taxon>
        <taxon>Ecdysozoa</taxon>
        <taxon>Nematoda</taxon>
        <taxon>Chromadorea</taxon>
        <taxon>Rhabditida</taxon>
        <taxon>Tylenchina</taxon>
        <taxon>Panagrolaimomorpha</taxon>
        <taxon>Strongyloidoidea</taxon>
        <taxon>Alloionematidae</taxon>
        <taxon>Rhabditophanes</taxon>
    </lineage>
</organism>